<accession>A0ABW6KAX0</accession>
<dbReference type="EMBL" id="JBIACK010000005">
    <property type="protein sequence ID" value="MFE8701383.1"/>
    <property type="molecule type" value="Genomic_DNA"/>
</dbReference>
<protein>
    <submittedName>
        <fullName evidence="5">Helix-turn-helix transcriptional regulator</fullName>
    </submittedName>
</protein>
<dbReference type="PANTHER" id="PTHR43280">
    <property type="entry name" value="ARAC-FAMILY TRANSCRIPTIONAL REGULATOR"/>
    <property type="match status" value="1"/>
</dbReference>
<dbReference type="SMART" id="SM00342">
    <property type="entry name" value="HTH_ARAC"/>
    <property type="match status" value="1"/>
</dbReference>
<evidence type="ECO:0000313" key="5">
    <source>
        <dbReference type="EMBL" id="MFE8701383.1"/>
    </source>
</evidence>
<evidence type="ECO:0000313" key="6">
    <source>
        <dbReference type="Proteomes" id="UP001601059"/>
    </source>
</evidence>
<evidence type="ECO:0000256" key="2">
    <source>
        <dbReference type="ARBA" id="ARBA00023125"/>
    </source>
</evidence>
<evidence type="ECO:0000256" key="3">
    <source>
        <dbReference type="ARBA" id="ARBA00023163"/>
    </source>
</evidence>
<keyword evidence="6" id="KW-1185">Reference proteome</keyword>
<dbReference type="PROSITE" id="PS00041">
    <property type="entry name" value="HTH_ARAC_FAMILY_1"/>
    <property type="match status" value="1"/>
</dbReference>
<dbReference type="InterPro" id="IPR018060">
    <property type="entry name" value="HTH_AraC"/>
</dbReference>
<dbReference type="Proteomes" id="UP001601059">
    <property type="component" value="Unassembled WGS sequence"/>
</dbReference>
<evidence type="ECO:0000259" key="4">
    <source>
        <dbReference type="PROSITE" id="PS01124"/>
    </source>
</evidence>
<dbReference type="PROSITE" id="PS01124">
    <property type="entry name" value="HTH_ARAC_FAMILY_2"/>
    <property type="match status" value="1"/>
</dbReference>
<dbReference type="InterPro" id="IPR018062">
    <property type="entry name" value="HTH_AraC-typ_CS"/>
</dbReference>
<dbReference type="Gene3D" id="1.10.10.60">
    <property type="entry name" value="Homeodomain-like"/>
    <property type="match status" value="2"/>
</dbReference>
<proteinExistence type="predicted"/>
<evidence type="ECO:0000256" key="1">
    <source>
        <dbReference type="ARBA" id="ARBA00023015"/>
    </source>
</evidence>
<organism evidence="5 6">
    <name type="scientific">Cytobacillus spartinae</name>
    <dbReference type="NCBI Taxonomy" id="3299023"/>
    <lineage>
        <taxon>Bacteria</taxon>
        <taxon>Bacillati</taxon>
        <taxon>Bacillota</taxon>
        <taxon>Bacilli</taxon>
        <taxon>Bacillales</taxon>
        <taxon>Bacillaceae</taxon>
        <taxon>Cytobacillus</taxon>
    </lineage>
</organism>
<feature type="domain" description="HTH araC/xylS-type" evidence="4">
    <location>
        <begin position="173"/>
        <end position="271"/>
    </location>
</feature>
<keyword evidence="3" id="KW-0804">Transcription</keyword>
<dbReference type="Pfam" id="PF12833">
    <property type="entry name" value="HTH_18"/>
    <property type="match status" value="1"/>
</dbReference>
<comment type="caution">
    <text evidence="5">The sequence shown here is derived from an EMBL/GenBank/DDBJ whole genome shotgun (WGS) entry which is preliminary data.</text>
</comment>
<dbReference type="SUPFAM" id="SSF46689">
    <property type="entry name" value="Homeodomain-like"/>
    <property type="match status" value="2"/>
</dbReference>
<dbReference type="InterPro" id="IPR020449">
    <property type="entry name" value="Tscrpt_reg_AraC-type_HTH"/>
</dbReference>
<gene>
    <name evidence="5" type="ORF">ACFYKX_12330</name>
</gene>
<keyword evidence="2" id="KW-0238">DNA-binding</keyword>
<dbReference type="PRINTS" id="PR00032">
    <property type="entry name" value="HTHARAC"/>
</dbReference>
<sequence>MKILSANLPHSSVTIYQLNEKSSDEFHDHGSFYQISIPILGDPYMEFHGETKKLGHRAVTMIGEEHRNFTNHAPIRLMLISLDQQLLKGVLADQTGIELPNMIEFNKWGNNSSEQLKRLGKKAIKLITDGSMSDGDIHEIEWEMAALLLNIQPGSHSKLLERSPKVLGNPALQNILSFIEKHHPDKLSNKDISTTFQISQMQLYRMFQDHLGVTPNQYVKDIRLQTARDLLIKSKKDITTISYDAGFGSLSSFERVFKKKFGVTPTEFRKKL</sequence>
<reference evidence="5 6" key="1">
    <citation type="submission" date="2024-08" db="EMBL/GenBank/DDBJ databases">
        <title>Two novel Cytobacillus novel species.</title>
        <authorList>
            <person name="Liu G."/>
        </authorList>
    </citation>
    <scope>NUCLEOTIDE SEQUENCE [LARGE SCALE GENOMIC DNA]</scope>
    <source>
        <strain evidence="5 6">FJAT-54145</strain>
    </source>
</reference>
<dbReference type="PANTHER" id="PTHR43280:SF2">
    <property type="entry name" value="HTH-TYPE TRANSCRIPTIONAL REGULATOR EXSA"/>
    <property type="match status" value="1"/>
</dbReference>
<dbReference type="InterPro" id="IPR009057">
    <property type="entry name" value="Homeodomain-like_sf"/>
</dbReference>
<name>A0ABW6KAX0_9BACI</name>
<keyword evidence="1" id="KW-0805">Transcription regulation</keyword>
<dbReference type="RefSeq" id="WP_389361349.1">
    <property type="nucleotide sequence ID" value="NZ_JBIACK010000005.1"/>
</dbReference>